<evidence type="ECO:0000256" key="1">
    <source>
        <dbReference type="ARBA" id="ARBA00006432"/>
    </source>
</evidence>
<evidence type="ECO:0000313" key="4">
    <source>
        <dbReference type="EMBL" id="QXN88662.1"/>
    </source>
</evidence>
<feature type="domain" description="AMP-dependent synthetase/ligase" evidence="3">
    <location>
        <begin position="47"/>
        <end position="429"/>
    </location>
</feature>
<reference evidence="4 5" key="1">
    <citation type="submission" date="2021-07" db="EMBL/GenBank/DDBJ databases">
        <title>Whole Genome Sequence of Nocardia Iowensis.</title>
        <authorList>
            <person name="Lamm A."/>
            <person name="Collins-Fairclough A.M."/>
            <person name="Bunk B."/>
            <person name="Sproer C."/>
        </authorList>
    </citation>
    <scope>NUCLEOTIDE SEQUENCE [LARGE SCALE GENOMIC DNA]</scope>
    <source>
        <strain evidence="4 5">NRRL 5646</strain>
    </source>
</reference>
<dbReference type="RefSeq" id="WP_218469545.1">
    <property type="nucleotide sequence ID" value="NZ_BAABJN010000013.1"/>
</dbReference>
<dbReference type="EMBL" id="CP078145">
    <property type="protein sequence ID" value="QXN88662.1"/>
    <property type="molecule type" value="Genomic_DNA"/>
</dbReference>
<dbReference type="PANTHER" id="PTHR22754:SF32">
    <property type="entry name" value="DISCO-INTERACTING PROTEIN 2"/>
    <property type="match status" value="1"/>
</dbReference>
<evidence type="ECO:0000313" key="5">
    <source>
        <dbReference type="Proteomes" id="UP000694257"/>
    </source>
</evidence>
<dbReference type="InterPro" id="IPR000873">
    <property type="entry name" value="AMP-dep_synth/lig_dom"/>
</dbReference>
<comment type="similarity">
    <text evidence="1">Belongs to the ATP-dependent AMP-binding enzyme family.</text>
</comment>
<proteinExistence type="inferred from homology"/>
<gene>
    <name evidence="4" type="ORF">KV110_24050</name>
</gene>
<evidence type="ECO:0000259" key="3">
    <source>
        <dbReference type="Pfam" id="PF00501"/>
    </source>
</evidence>
<feature type="region of interest" description="Disordered" evidence="2">
    <location>
        <begin position="1"/>
        <end position="22"/>
    </location>
</feature>
<keyword evidence="5" id="KW-1185">Reference proteome</keyword>
<protein>
    <submittedName>
        <fullName evidence="4">AMP-binding protein</fullName>
    </submittedName>
</protein>
<accession>A0ABX8RI53</accession>
<organism evidence="4 5">
    <name type="scientific">Nocardia iowensis</name>
    <dbReference type="NCBI Taxonomy" id="204891"/>
    <lineage>
        <taxon>Bacteria</taxon>
        <taxon>Bacillati</taxon>
        <taxon>Actinomycetota</taxon>
        <taxon>Actinomycetes</taxon>
        <taxon>Mycobacteriales</taxon>
        <taxon>Nocardiaceae</taxon>
        <taxon>Nocardia</taxon>
    </lineage>
</organism>
<dbReference type="PANTHER" id="PTHR22754">
    <property type="entry name" value="DISCO-INTERACTING PROTEIN 2 DIP2 -RELATED"/>
    <property type="match status" value="1"/>
</dbReference>
<evidence type="ECO:0000256" key="2">
    <source>
        <dbReference type="SAM" id="MobiDB-lite"/>
    </source>
</evidence>
<dbReference type="Proteomes" id="UP000694257">
    <property type="component" value="Chromosome"/>
</dbReference>
<name>A0ABX8RI53_NOCIO</name>
<dbReference type="Pfam" id="PF00501">
    <property type="entry name" value="AMP-binding"/>
    <property type="match status" value="1"/>
</dbReference>
<sequence length="570" mass="60135">MTSADMDYAPHRRARTTTSGGAFGRPLVDNELHAPTVVDAIALNAGDATVTVLDEDNLGTAVSWATVHQQARRLATVLSANGIGPNRRVGLLGDTSTELISALQAVWLCGAAVTMLPAFTPGSRDEHARNVAATTADARLDLVIVDPLSAPAAQFVPARTMALADLVTAAQNADPSEARRTDPDSLALLQYTSGSTRAPRGVPVSHAHLVANIAAIRASVEYDGCHRDRVLSWLPLYHDLGLICFLALPMSCGGELVLQSPMAFARRPAAWLEAISKYRITVSGAPNFAYELMTRVLARDSQLDLSSLRLLISGGEPVNADTMARFTAAAQRCGMDPSVVVPAYGLAEATVAVTIAPLGAGVVVDRVDSLALESTGRAIPAAPGARVRHLVRLGPAVRDTSIRIVDQRTGAPLGERTVGHIELRGPSVVGHGWLRTGDIGYLTHDRQLVVCGRAKDMLIACGRNIFPQDVEAAAARAPGMRPGRVAAFGIPGDLGDNLVIAVEATGDDTAELRRDISAAVLDGVGLRPHAVIVLPPGGLPRTSSGKLRRAETRHRYAAEALTGTRERTFH</sequence>